<dbReference type="GO" id="GO:0016787">
    <property type="term" value="F:hydrolase activity"/>
    <property type="evidence" value="ECO:0007669"/>
    <property type="project" value="UniProtKB-KW"/>
</dbReference>
<keyword evidence="3" id="KW-0378">Hydrolase</keyword>
<protein>
    <submittedName>
        <fullName evidence="3">Glycoside hydrolase family 2 TIM barrel-domain containing protein</fullName>
    </submittedName>
</protein>
<dbReference type="SUPFAM" id="SSF51445">
    <property type="entry name" value="(Trans)glycosidases"/>
    <property type="match status" value="1"/>
</dbReference>
<dbReference type="InterPro" id="IPR017853">
    <property type="entry name" value="GH"/>
</dbReference>
<evidence type="ECO:0000313" key="3">
    <source>
        <dbReference type="EMBL" id="GAA4962991.1"/>
    </source>
</evidence>
<reference evidence="4" key="1">
    <citation type="journal article" date="2019" name="Int. J. Syst. Evol. Microbiol.">
        <title>The Global Catalogue of Microorganisms (GCM) 10K type strain sequencing project: providing services to taxonomists for standard genome sequencing and annotation.</title>
        <authorList>
            <consortium name="The Broad Institute Genomics Platform"/>
            <consortium name="The Broad Institute Genome Sequencing Center for Infectious Disease"/>
            <person name="Wu L."/>
            <person name="Ma J."/>
        </authorList>
    </citation>
    <scope>NUCLEOTIDE SEQUENCE [LARGE SCALE GENOMIC DNA]</scope>
    <source>
        <strain evidence="4">JCM 18287</strain>
    </source>
</reference>
<dbReference type="Proteomes" id="UP001501692">
    <property type="component" value="Unassembled WGS sequence"/>
</dbReference>
<dbReference type="Pfam" id="PF02836">
    <property type="entry name" value="Glyco_hydro_2_C"/>
    <property type="match status" value="1"/>
</dbReference>
<dbReference type="EMBL" id="BAABJK010000004">
    <property type="protein sequence ID" value="GAA4962991.1"/>
    <property type="molecule type" value="Genomic_DNA"/>
</dbReference>
<feature type="signal peptide" evidence="1">
    <location>
        <begin position="1"/>
        <end position="25"/>
    </location>
</feature>
<feature type="domain" description="Glycoside hydrolase family 2 catalytic" evidence="2">
    <location>
        <begin position="69"/>
        <end position="238"/>
    </location>
</feature>
<organism evidence="3 4">
    <name type="scientific">Algibacter aquimarinus</name>
    <dbReference type="NCBI Taxonomy" id="1136748"/>
    <lineage>
        <taxon>Bacteria</taxon>
        <taxon>Pseudomonadati</taxon>
        <taxon>Bacteroidota</taxon>
        <taxon>Flavobacteriia</taxon>
        <taxon>Flavobacteriales</taxon>
        <taxon>Flavobacteriaceae</taxon>
        <taxon>Algibacter</taxon>
    </lineage>
</organism>
<keyword evidence="1" id="KW-0732">Signal</keyword>
<feature type="chain" id="PRO_5045911127" evidence="1">
    <location>
        <begin position="26"/>
        <end position="437"/>
    </location>
</feature>
<comment type="caution">
    <text evidence="3">The sequence shown here is derived from an EMBL/GenBank/DDBJ whole genome shotgun (WGS) entry which is preliminary data.</text>
</comment>
<name>A0ABP9H7D2_9FLAO</name>
<sequence length="437" mass="49656">MKYIIFKNRYLIFISLFVLLCSCNAQNKKKSKTDITKSEIRLTDGGYRIFLNGESFYIKGAGLADNGNLEALKNHGANACRTWSTDNGKEILDQAQELGMKVMMGVWVGLERHGFDYNNEKAVKEQLESIRKRVMELKDHPALMIWGIGNEMNHQSKNPKVWEAVNDISKMIHEVDPHHLTTTPLAGIDKRNVDLIANRAPDLDFLSIQLYAPIDVLPQIIARSSYEGPLLITEWGATGYWEVGKTQWGAPLENNSSVKADLYRSRYQNSIISQSQVMGSFVFLWGQKQERTPTWFGMFMADGNETESVDVMHYVWNGKWPENRTPRLHDFTLEGQRAVNNIKLKAGKAYTAQVEVSDPDNDKLIFRWEIMKESGSTKSGGDAEYIPDTVKGLFPDNTNENTKFLAPSESGAYRLFIYVEDGNNHTAHANIPFWVED</sequence>
<proteinExistence type="predicted"/>
<keyword evidence="4" id="KW-1185">Reference proteome</keyword>
<gene>
    <name evidence="3" type="ORF">GCM10023315_09140</name>
</gene>
<evidence type="ECO:0000259" key="2">
    <source>
        <dbReference type="Pfam" id="PF02836"/>
    </source>
</evidence>
<evidence type="ECO:0000256" key="1">
    <source>
        <dbReference type="SAM" id="SignalP"/>
    </source>
</evidence>
<accession>A0ABP9H7D2</accession>
<dbReference type="Gene3D" id="3.20.20.80">
    <property type="entry name" value="Glycosidases"/>
    <property type="match status" value="1"/>
</dbReference>
<dbReference type="RefSeq" id="WP_345165042.1">
    <property type="nucleotide sequence ID" value="NZ_BAABJK010000004.1"/>
</dbReference>
<dbReference type="InterPro" id="IPR006103">
    <property type="entry name" value="Glyco_hydro_2_cat"/>
</dbReference>
<evidence type="ECO:0000313" key="4">
    <source>
        <dbReference type="Proteomes" id="UP001501692"/>
    </source>
</evidence>
<dbReference type="PANTHER" id="PTHR42732">
    <property type="entry name" value="BETA-GALACTOSIDASE"/>
    <property type="match status" value="1"/>
</dbReference>
<dbReference type="PROSITE" id="PS51257">
    <property type="entry name" value="PROKAR_LIPOPROTEIN"/>
    <property type="match status" value="1"/>
</dbReference>
<dbReference type="InterPro" id="IPR051913">
    <property type="entry name" value="GH2_Domain-Containing"/>
</dbReference>